<feature type="domain" description="Thioesterase" evidence="2">
    <location>
        <begin position="24"/>
        <end position="252"/>
    </location>
</feature>
<dbReference type="InterPro" id="IPR029058">
    <property type="entry name" value="AB_hydrolase_fold"/>
</dbReference>
<dbReference type="PANTHER" id="PTHR11487:SF0">
    <property type="entry name" value="S-ACYL FATTY ACID SYNTHASE THIOESTERASE, MEDIUM CHAIN"/>
    <property type="match status" value="1"/>
</dbReference>
<sequence>MTSGAHGLTSVFHRPRPVDAPALRLIGFHHAGGSAAVYRPLVHHLPDDWDLLLLDLPGRGRRAGQAPLDAMTDVVATAVADVLPWVDGTPLALFGHSMGAIVALETARSLEGLDRAPVWTGVSGRVAPRFSRPGETPLSTLDDEALLRVLHGLGGMPERITEAPDFLERFLRVVRADLTAVDHYRPDPSRSPLRSPLTVFGGTQDAWAPPSAMHLWRRETACRYAQRFFPGGHFYFLGEHFRVLTHQLVRHVDACRTATAPHVA</sequence>
<dbReference type="InterPro" id="IPR001031">
    <property type="entry name" value="Thioesterase"/>
</dbReference>
<gene>
    <name evidence="3" type="ORF">AQJ66_21075</name>
</gene>
<proteinExistence type="inferred from homology"/>
<dbReference type="EMBL" id="LMWX01000034">
    <property type="protein sequence ID" value="KUN82802.1"/>
    <property type="molecule type" value="Genomic_DNA"/>
</dbReference>
<dbReference type="AlphaFoldDB" id="A0A101SZ34"/>
<dbReference type="Gene3D" id="3.40.50.1820">
    <property type="entry name" value="alpha/beta hydrolase"/>
    <property type="match status" value="1"/>
</dbReference>
<dbReference type="RefSeq" id="WP_061924450.1">
    <property type="nucleotide sequence ID" value="NZ_JBEYBH010000032.1"/>
</dbReference>
<comment type="caution">
    <text evidence="3">The sequence shown here is derived from an EMBL/GenBank/DDBJ whole genome shotgun (WGS) entry which is preliminary data.</text>
</comment>
<dbReference type="PANTHER" id="PTHR11487">
    <property type="entry name" value="THIOESTERASE"/>
    <property type="match status" value="1"/>
</dbReference>
<evidence type="ECO:0000259" key="2">
    <source>
        <dbReference type="Pfam" id="PF00975"/>
    </source>
</evidence>
<reference evidence="3 4" key="1">
    <citation type="submission" date="2015-10" db="EMBL/GenBank/DDBJ databases">
        <title>Draft genome sequence of Streptomyces bungoensis DSM 41781, type strain for the species Streptomyces bungoensis.</title>
        <authorList>
            <person name="Ruckert C."/>
            <person name="Winkler A."/>
            <person name="Kalinowski J."/>
            <person name="Kampfer P."/>
            <person name="Glaeser S."/>
        </authorList>
    </citation>
    <scope>NUCLEOTIDE SEQUENCE [LARGE SCALE GENOMIC DNA]</scope>
    <source>
        <strain evidence="3 4">DSM 41781</strain>
    </source>
</reference>
<organism evidence="3 4">
    <name type="scientific">Streptomyces bungoensis</name>
    <dbReference type="NCBI Taxonomy" id="285568"/>
    <lineage>
        <taxon>Bacteria</taxon>
        <taxon>Bacillati</taxon>
        <taxon>Actinomycetota</taxon>
        <taxon>Actinomycetes</taxon>
        <taxon>Kitasatosporales</taxon>
        <taxon>Streptomycetaceae</taxon>
        <taxon>Streptomyces</taxon>
    </lineage>
</organism>
<dbReference type="Proteomes" id="UP000053024">
    <property type="component" value="Unassembled WGS sequence"/>
</dbReference>
<name>A0A101SZ34_9ACTN</name>
<dbReference type="Pfam" id="PF00975">
    <property type="entry name" value="Thioesterase"/>
    <property type="match status" value="1"/>
</dbReference>
<protein>
    <recommendedName>
        <fullName evidence="2">Thioesterase domain-containing protein</fullName>
    </recommendedName>
</protein>
<evidence type="ECO:0000256" key="1">
    <source>
        <dbReference type="ARBA" id="ARBA00007169"/>
    </source>
</evidence>
<keyword evidence="4" id="KW-1185">Reference proteome</keyword>
<comment type="similarity">
    <text evidence="1">Belongs to the thioesterase family.</text>
</comment>
<dbReference type="OrthoDB" id="8480037at2"/>
<dbReference type="SUPFAM" id="SSF53474">
    <property type="entry name" value="alpha/beta-Hydrolases"/>
    <property type="match status" value="1"/>
</dbReference>
<dbReference type="GO" id="GO:0008610">
    <property type="term" value="P:lipid biosynthetic process"/>
    <property type="evidence" value="ECO:0007669"/>
    <property type="project" value="TreeGrafter"/>
</dbReference>
<dbReference type="InterPro" id="IPR012223">
    <property type="entry name" value="TEII"/>
</dbReference>
<dbReference type="STRING" id="285568.AQJ66_21075"/>
<evidence type="ECO:0000313" key="4">
    <source>
        <dbReference type="Proteomes" id="UP000053024"/>
    </source>
</evidence>
<evidence type="ECO:0000313" key="3">
    <source>
        <dbReference type="EMBL" id="KUN82802.1"/>
    </source>
</evidence>
<accession>A0A101SZ34</accession>